<evidence type="ECO:0000259" key="2">
    <source>
        <dbReference type="Pfam" id="PF24865"/>
    </source>
</evidence>
<name>A0A6A3AVQ3_HIBSY</name>
<dbReference type="Proteomes" id="UP000436088">
    <property type="component" value="Unassembled WGS sequence"/>
</dbReference>
<proteinExistence type="predicted"/>
<comment type="caution">
    <text evidence="3">The sequence shown here is derived from an EMBL/GenBank/DDBJ whole genome shotgun (WGS) entry which is preliminary data.</text>
</comment>
<evidence type="ECO:0000313" key="3">
    <source>
        <dbReference type="EMBL" id="KAE8708814.1"/>
    </source>
</evidence>
<dbReference type="PANTHER" id="PTHR34366:SF2">
    <property type="entry name" value="OS07G0289901 PROTEIN"/>
    <property type="match status" value="1"/>
</dbReference>
<evidence type="ECO:0000313" key="4">
    <source>
        <dbReference type="Proteomes" id="UP000436088"/>
    </source>
</evidence>
<feature type="signal peptide" evidence="1">
    <location>
        <begin position="1"/>
        <end position="29"/>
    </location>
</feature>
<feature type="domain" description="DUF7731" evidence="2">
    <location>
        <begin position="48"/>
        <end position="111"/>
    </location>
</feature>
<protein>
    <submittedName>
        <fullName evidence="3">Glycine-rich family protein, putative isoform 2</fullName>
    </submittedName>
</protein>
<dbReference type="AlphaFoldDB" id="A0A6A3AVQ3"/>
<dbReference type="EMBL" id="VEPZ02000937">
    <property type="protein sequence ID" value="KAE8708814.1"/>
    <property type="molecule type" value="Genomic_DNA"/>
</dbReference>
<accession>A0A6A3AVQ3</accession>
<gene>
    <name evidence="3" type="ORF">F3Y22_tig00110332pilonHSYRG00294</name>
</gene>
<sequence length="136" mass="15118">MASLFTIKSWFFAVTIVSLSILVFQLGKADEYEDMPETGRGSVVGEDPAQIVAKALLCFNDKYIYSSCEESYRLTANGNLDVPLRQRLGISKTPSKQAVAKVLKEAISTLRSALKLRRTAQARQLRAFCLGWGRLL</sequence>
<keyword evidence="1" id="KW-0732">Signal</keyword>
<reference evidence="3" key="1">
    <citation type="submission" date="2019-09" db="EMBL/GenBank/DDBJ databases">
        <title>Draft genome information of white flower Hibiscus syriacus.</title>
        <authorList>
            <person name="Kim Y.-M."/>
        </authorList>
    </citation>
    <scope>NUCLEOTIDE SEQUENCE [LARGE SCALE GENOMIC DNA]</scope>
    <source>
        <strain evidence="3">YM2019G1</strain>
    </source>
</reference>
<dbReference type="Pfam" id="PF24865">
    <property type="entry name" value="DUF7731"/>
    <property type="match status" value="1"/>
</dbReference>
<dbReference type="PANTHER" id="PTHR34366">
    <property type="entry name" value="OS07G0289901 PROTEIN-RELATED"/>
    <property type="match status" value="1"/>
</dbReference>
<organism evidence="3 4">
    <name type="scientific">Hibiscus syriacus</name>
    <name type="common">Rose of Sharon</name>
    <dbReference type="NCBI Taxonomy" id="106335"/>
    <lineage>
        <taxon>Eukaryota</taxon>
        <taxon>Viridiplantae</taxon>
        <taxon>Streptophyta</taxon>
        <taxon>Embryophyta</taxon>
        <taxon>Tracheophyta</taxon>
        <taxon>Spermatophyta</taxon>
        <taxon>Magnoliopsida</taxon>
        <taxon>eudicotyledons</taxon>
        <taxon>Gunneridae</taxon>
        <taxon>Pentapetalae</taxon>
        <taxon>rosids</taxon>
        <taxon>malvids</taxon>
        <taxon>Malvales</taxon>
        <taxon>Malvaceae</taxon>
        <taxon>Malvoideae</taxon>
        <taxon>Hibiscus</taxon>
    </lineage>
</organism>
<keyword evidence="4" id="KW-1185">Reference proteome</keyword>
<feature type="chain" id="PRO_5025578075" evidence="1">
    <location>
        <begin position="30"/>
        <end position="136"/>
    </location>
</feature>
<dbReference type="InterPro" id="IPR056633">
    <property type="entry name" value="DUF7731"/>
</dbReference>
<evidence type="ECO:0000256" key="1">
    <source>
        <dbReference type="SAM" id="SignalP"/>
    </source>
</evidence>